<feature type="domain" description="Flagellar motor switch protein FliG middle" evidence="11">
    <location>
        <begin position="110"/>
        <end position="183"/>
    </location>
</feature>
<evidence type="ECO:0000313" key="13">
    <source>
        <dbReference type="EMBL" id="TWT47419.1"/>
    </source>
</evidence>
<dbReference type="Pfam" id="PF14841">
    <property type="entry name" value="FliG_M"/>
    <property type="match status" value="1"/>
</dbReference>
<evidence type="ECO:0000256" key="1">
    <source>
        <dbReference type="ARBA" id="ARBA00004117"/>
    </source>
</evidence>
<proteinExistence type="inferred from homology"/>
<dbReference type="GO" id="GO:0006935">
    <property type="term" value="P:chemotaxis"/>
    <property type="evidence" value="ECO:0007669"/>
    <property type="project" value="UniProtKB-KW"/>
</dbReference>
<keyword evidence="5" id="KW-1003">Cell membrane</keyword>
<comment type="similarity">
    <text evidence="3">Belongs to the FliG family.</text>
</comment>
<evidence type="ECO:0000259" key="10">
    <source>
        <dbReference type="Pfam" id="PF01706"/>
    </source>
</evidence>
<comment type="subcellular location">
    <subcellularLocation>
        <location evidence="1">Bacterial flagellum basal body</location>
    </subcellularLocation>
    <subcellularLocation>
        <location evidence="2">Cell membrane</location>
        <topology evidence="2">Peripheral membrane protein</topology>
        <orientation evidence="2">Cytoplasmic side</orientation>
    </subcellularLocation>
</comment>
<dbReference type="SUPFAM" id="SSF48029">
    <property type="entry name" value="FliG"/>
    <property type="match status" value="2"/>
</dbReference>
<dbReference type="GO" id="GO:0009425">
    <property type="term" value="C:bacterial-type flagellum basal body"/>
    <property type="evidence" value="ECO:0007669"/>
    <property type="project" value="UniProtKB-SubCell"/>
</dbReference>
<keyword evidence="7" id="KW-0283">Flagellar rotation</keyword>
<dbReference type="Pfam" id="PF01706">
    <property type="entry name" value="FliG_C"/>
    <property type="match status" value="1"/>
</dbReference>
<dbReference type="InterPro" id="IPR011002">
    <property type="entry name" value="FliG_a-hlx"/>
</dbReference>
<evidence type="ECO:0000313" key="14">
    <source>
        <dbReference type="Proteomes" id="UP000318995"/>
    </source>
</evidence>
<feature type="domain" description="Flagellar motor switch protein FliG N-terminal" evidence="12">
    <location>
        <begin position="2"/>
        <end position="97"/>
    </location>
</feature>
<feature type="domain" description="Flagellar motor switch protein FliG C-terminal" evidence="10">
    <location>
        <begin position="212"/>
        <end position="318"/>
    </location>
</feature>
<dbReference type="InterPro" id="IPR000090">
    <property type="entry name" value="Flg_Motor_Flig"/>
</dbReference>
<comment type="caution">
    <text evidence="13">The sequence shown here is derived from an EMBL/GenBank/DDBJ whole genome shotgun (WGS) entry which is preliminary data.</text>
</comment>
<evidence type="ECO:0000256" key="5">
    <source>
        <dbReference type="ARBA" id="ARBA00022475"/>
    </source>
</evidence>
<dbReference type="Gene3D" id="1.10.220.30">
    <property type="match status" value="3"/>
</dbReference>
<dbReference type="GO" id="GO:0071973">
    <property type="term" value="P:bacterial-type flagellum-dependent cell motility"/>
    <property type="evidence" value="ECO:0007669"/>
    <property type="project" value="InterPro"/>
</dbReference>
<dbReference type="InterPro" id="IPR023087">
    <property type="entry name" value="Flg_Motor_Flig_C"/>
</dbReference>
<dbReference type="PIRSF" id="PIRSF003161">
    <property type="entry name" value="FliG"/>
    <property type="match status" value="1"/>
</dbReference>
<dbReference type="GO" id="GO:0005886">
    <property type="term" value="C:plasma membrane"/>
    <property type="evidence" value="ECO:0007669"/>
    <property type="project" value="UniProtKB-SubCell"/>
</dbReference>
<organism evidence="13 14">
    <name type="scientific">Botrimarina hoheduenensis</name>
    <dbReference type="NCBI Taxonomy" id="2528000"/>
    <lineage>
        <taxon>Bacteria</taxon>
        <taxon>Pseudomonadati</taxon>
        <taxon>Planctomycetota</taxon>
        <taxon>Planctomycetia</taxon>
        <taxon>Pirellulales</taxon>
        <taxon>Lacipirellulaceae</taxon>
        <taxon>Botrimarina</taxon>
    </lineage>
</organism>
<dbReference type="NCBIfam" id="TIGR00207">
    <property type="entry name" value="fliG"/>
    <property type="match status" value="1"/>
</dbReference>
<evidence type="ECO:0000259" key="12">
    <source>
        <dbReference type="Pfam" id="PF14842"/>
    </source>
</evidence>
<dbReference type="EMBL" id="SJPH01000002">
    <property type="protein sequence ID" value="TWT47419.1"/>
    <property type="molecule type" value="Genomic_DNA"/>
</dbReference>
<dbReference type="PANTHER" id="PTHR30534">
    <property type="entry name" value="FLAGELLAR MOTOR SWITCH PROTEIN FLIG"/>
    <property type="match status" value="1"/>
</dbReference>
<dbReference type="Proteomes" id="UP000318995">
    <property type="component" value="Unassembled WGS sequence"/>
</dbReference>
<dbReference type="Pfam" id="PF14842">
    <property type="entry name" value="FliG_N"/>
    <property type="match status" value="1"/>
</dbReference>
<reference evidence="13 14" key="1">
    <citation type="submission" date="2019-02" db="EMBL/GenBank/DDBJ databases">
        <title>Deep-cultivation of Planctomycetes and their phenomic and genomic characterization uncovers novel biology.</title>
        <authorList>
            <person name="Wiegand S."/>
            <person name="Jogler M."/>
            <person name="Boedeker C."/>
            <person name="Pinto D."/>
            <person name="Vollmers J."/>
            <person name="Rivas-Marin E."/>
            <person name="Kohn T."/>
            <person name="Peeters S.H."/>
            <person name="Heuer A."/>
            <person name="Rast P."/>
            <person name="Oberbeckmann S."/>
            <person name="Bunk B."/>
            <person name="Jeske O."/>
            <person name="Meyerdierks A."/>
            <person name="Storesund J.E."/>
            <person name="Kallscheuer N."/>
            <person name="Luecker S."/>
            <person name="Lage O.M."/>
            <person name="Pohl T."/>
            <person name="Merkel B.J."/>
            <person name="Hornburger P."/>
            <person name="Mueller R.-W."/>
            <person name="Bruemmer F."/>
            <person name="Labrenz M."/>
            <person name="Spormann A.M."/>
            <person name="Op Den Camp H."/>
            <person name="Overmann J."/>
            <person name="Amann R."/>
            <person name="Jetten M.S.M."/>
            <person name="Mascher T."/>
            <person name="Medema M.H."/>
            <person name="Devos D.P."/>
            <person name="Kaster A.-K."/>
            <person name="Ovreas L."/>
            <person name="Rohde M."/>
            <person name="Galperin M.Y."/>
            <person name="Jogler C."/>
        </authorList>
    </citation>
    <scope>NUCLEOTIDE SEQUENCE [LARGE SCALE GENOMIC DNA]</scope>
    <source>
        <strain evidence="13 14">Pla111</strain>
    </source>
</reference>
<name>A0A5C5WBG3_9BACT</name>
<dbReference type="GO" id="GO:0003774">
    <property type="term" value="F:cytoskeletal motor activity"/>
    <property type="evidence" value="ECO:0007669"/>
    <property type="project" value="InterPro"/>
</dbReference>
<keyword evidence="8" id="KW-0472">Membrane</keyword>
<keyword evidence="6" id="KW-0145">Chemotaxis</keyword>
<evidence type="ECO:0000256" key="9">
    <source>
        <dbReference type="ARBA" id="ARBA00023143"/>
    </source>
</evidence>
<keyword evidence="9" id="KW-0975">Bacterial flagellum</keyword>
<evidence type="ECO:0000256" key="4">
    <source>
        <dbReference type="ARBA" id="ARBA00021870"/>
    </source>
</evidence>
<keyword evidence="14" id="KW-1185">Reference proteome</keyword>
<evidence type="ECO:0000256" key="6">
    <source>
        <dbReference type="ARBA" id="ARBA00022500"/>
    </source>
</evidence>
<evidence type="ECO:0000256" key="8">
    <source>
        <dbReference type="ARBA" id="ARBA00023136"/>
    </source>
</evidence>
<dbReference type="OrthoDB" id="9780302at2"/>
<evidence type="ECO:0000259" key="11">
    <source>
        <dbReference type="Pfam" id="PF14841"/>
    </source>
</evidence>
<sequence length="329" mass="35932">MSDLHNAAVLLLSLPQEQAGDLLSRLEPAEVEQVSIEIAKLERVSTDEQEEVIKQFANTNPAAGGAAGGLEFAKRLVKKALGSGAGDTIDNVRQSIEALPFGFLRNVDSQNILTYIVDEHPQTIALIVSHLPSSFGAEILSGLPANRQLAVVRRMATMTQTNPEIIREVEAGLERRMASVMSQSFRMAGGVQSVAAMLNVCDRATERTLLDGLAAENPELVDEIRRLMFVFDDIAKFGQKEMQALLKNVESADWAMALKGASPELKEKVLGNMSQRAGDMLREEMEYLGAVKLSAVETMQQKIVDIVRTLEDSGEIELNKNGEEEALVQ</sequence>
<dbReference type="RefSeq" id="WP_146572020.1">
    <property type="nucleotide sequence ID" value="NZ_SJPH01000002.1"/>
</dbReference>
<protein>
    <recommendedName>
        <fullName evidence="4">Flagellar motor switch protein FliG</fullName>
    </recommendedName>
</protein>
<dbReference type="InterPro" id="IPR028263">
    <property type="entry name" value="FliG_N"/>
</dbReference>
<keyword evidence="13" id="KW-0282">Flagellum</keyword>
<evidence type="ECO:0000256" key="7">
    <source>
        <dbReference type="ARBA" id="ARBA00022779"/>
    </source>
</evidence>
<evidence type="ECO:0000256" key="3">
    <source>
        <dbReference type="ARBA" id="ARBA00010299"/>
    </source>
</evidence>
<dbReference type="PANTHER" id="PTHR30534:SF0">
    <property type="entry name" value="FLAGELLAR MOTOR SWITCH PROTEIN FLIG"/>
    <property type="match status" value="1"/>
</dbReference>
<keyword evidence="13" id="KW-0966">Cell projection</keyword>
<dbReference type="AlphaFoldDB" id="A0A5C5WBG3"/>
<keyword evidence="13" id="KW-0969">Cilium</keyword>
<dbReference type="InterPro" id="IPR032779">
    <property type="entry name" value="FliG_M"/>
</dbReference>
<gene>
    <name evidence="13" type="primary">fliG_1</name>
    <name evidence="13" type="ORF">Pla111_10330</name>
</gene>
<dbReference type="PRINTS" id="PR00954">
    <property type="entry name" value="FLGMOTORFLIG"/>
</dbReference>
<evidence type="ECO:0000256" key="2">
    <source>
        <dbReference type="ARBA" id="ARBA00004413"/>
    </source>
</evidence>
<accession>A0A5C5WBG3</accession>